<dbReference type="InterPro" id="IPR029056">
    <property type="entry name" value="Ribokinase-like"/>
</dbReference>
<dbReference type="PANTHER" id="PTHR46566">
    <property type="entry name" value="1-PHOSPHOFRUCTOKINASE-RELATED"/>
    <property type="match status" value="1"/>
</dbReference>
<evidence type="ECO:0000256" key="1">
    <source>
        <dbReference type="ARBA" id="ARBA00010688"/>
    </source>
</evidence>
<sequence length="325" mass="32825">MIVTVTPNPSLDRTYELDTLARGEVNRAARVRLDAGGKGINVSRALVAGGADTVAVFPSGGSDGARIVATLAADGVASVPVEIAGSTRSNVTLAEGDGTTTKVNAPGPRLTTDDVTRLLAAVADTLDAGERRDGGPRVVVGAGSLPDGAADDFYVRLAQVGRAHGARVVVDTSDAPLGAVARAGCADLLKPNDDELADLVGRQLRTVGDVVAAAREVLAAGTERATPGPEGREVFVSLGAHGALLVTARRTWWAGGAPLVPASTVGAGDVTLAAYLRTGDLPTAVAAGRAAVLLPGSAVPTPDLIHLDDVRVVEEPDPTVALKEL</sequence>
<keyword evidence="5" id="KW-0067">ATP-binding</keyword>
<dbReference type="Gene3D" id="3.40.1190.20">
    <property type="match status" value="1"/>
</dbReference>
<evidence type="ECO:0000313" key="9">
    <source>
        <dbReference type="Proteomes" id="UP000326702"/>
    </source>
</evidence>
<evidence type="ECO:0000256" key="5">
    <source>
        <dbReference type="ARBA" id="ARBA00022840"/>
    </source>
</evidence>
<dbReference type="PIRSF" id="PIRSF000535">
    <property type="entry name" value="1PFK/6PFK/LacC"/>
    <property type="match status" value="1"/>
</dbReference>
<dbReference type="KEGG" id="lxl:KDY119_00883"/>
<evidence type="ECO:0000259" key="7">
    <source>
        <dbReference type="Pfam" id="PF00294"/>
    </source>
</evidence>
<comment type="similarity">
    <text evidence="1">Belongs to the carbohydrate kinase PfkB family.</text>
</comment>
<organism evidence="8 9">
    <name type="scientific">Luteimicrobium xylanilyticum</name>
    <dbReference type="NCBI Taxonomy" id="1133546"/>
    <lineage>
        <taxon>Bacteria</taxon>
        <taxon>Bacillati</taxon>
        <taxon>Actinomycetota</taxon>
        <taxon>Actinomycetes</taxon>
        <taxon>Micrococcales</taxon>
        <taxon>Luteimicrobium</taxon>
    </lineage>
</organism>
<dbReference type="CDD" id="cd01164">
    <property type="entry name" value="FruK_PfkB_like"/>
    <property type="match status" value="1"/>
</dbReference>
<dbReference type="InterPro" id="IPR017583">
    <property type="entry name" value="Tagatose/fructose_Pkinase"/>
</dbReference>
<protein>
    <submittedName>
        <fullName evidence="8">1-phosphofructokinase</fullName>
        <ecNumber evidence="8">2.7.1.56</ecNumber>
    </submittedName>
</protein>
<dbReference type="GO" id="GO:0005524">
    <property type="term" value="F:ATP binding"/>
    <property type="evidence" value="ECO:0007669"/>
    <property type="project" value="UniProtKB-KW"/>
</dbReference>
<accession>A0A5P9QAC9</accession>
<reference evidence="8 9" key="1">
    <citation type="submission" date="2019-10" db="EMBL/GenBank/DDBJ databases">
        <title>Genome sequence of Luteimicrobium xylanilyticum HY-24.</title>
        <authorList>
            <person name="Kim D.Y."/>
            <person name="Park H.-Y."/>
        </authorList>
    </citation>
    <scope>NUCLEOTIDE SEQUENCE [LARGE SCALE GENOMIC DNA]</scope>
    <source>
        <strain evidence="8 9">HY-24</strain>
    </source>
</reference>
<dbReference type="InterPro" id="IPR011611">
    <property type="entry name" value="PfkB_dom"/>
</dbReference>
<keyword evidence="9" id="KW-1185">Reference proteome</keyword>
<keyword evidence="3" id="KW-0547">Nucleotide-binding</keyword>
<dbReference type="EMBL" id="CP045529">
    <property type="protein sequence ID" value="QFU97385.1"/>
    <property type="molecule type" value="Genomic_DNA"/>
</dbReference>
<dbReference type="EC" id="2.7.1.56" evidence="8"/>
<dbReference type="Proteomes" id="UP000326702">
    <property type="component" value="Chromosome"/>
</dbReference>
<evidence type="ECO:0000256" key="2">
    <source>
        <dbReference type="ARBA" id="ARBA00022679"/>
    </source>
</evidence>
<dbReference type="GO" id="GO:0008662">
    <property type="term" value="F:1-phosphofructokinase activity"/>
    <property type="evidence" value="ECO:0007669"/>
    <property type="project" value="UniProtKB-EC"/>
</dbReference>
<dbReference type="PANTHER" id="PTHR46566:SF5">
    <property type="entry name" value="1-PHOSPHOFRUCTOKINASE"/>
    <property type="match status" value="1"/>
</dbReference>
<proteinExistence type="inferred from homology"/>
<evidence type="ECO:0000256" key="6">
    <source>
        <dbReference type="PIRNR" id="PIRNR000535"/>
    </source>
</evidence>
<dbReference type="Pfam" id="PF00294">
    <property type="entry name" value="PfkB"/>
    <property type="match status" value="1"/>
</dbReference>
<keyword evidence="2 6" id="KW-0808">Transferase</keyword>
<keyword evidence="4 8" id="KW-0418">Kinase</keyword>
<evidence type="ECO:0000313" key="8">
    <source>
        <dbReference type="EMBL" id="QFU97385.1"/>
    </source>
</evidence>
<dbReference type="AlphaFoldDB" id="A0A5P9QAC9"/>
<dbReference type="SUPFAM" id="SSF53613">
    <property type="entry name" value="Ribokinase-like"/>
    <property type="match status" value="1"/>
</dbReference>
<evidence type="ECO:0000256" key="3">
    <source>
        <dbReference type="ARBA" id="ARBA00022741"/>
    </source>
</evidence>
<dbReference type="RefSeq" id="WP_036953182.1">
    <property type="nucleotide sequence ID" value="NZ_BAABIH010000001.1"/>
</dbReference>
<gene>
    <name evidence="8" type="primary">fruK</name>
    <name evidence="8" type="ORF">KDY119_00883</name>
</gene>
<dbReference type="NCBIfam" id="TIGR03168">
    <property type="entry name" value="1-PFK"/>
    <property type="match status" value="1"/>
</dbReference>
<dbReference type="GO" id="GO:0005829">
    <property type="term" value="C:cytosol"/>
    <property type="evidence" value="ECO:0007669"/>
    <property type="project" value="TreeGrafter"/>
</dbReference>
<evidence type="ECO:0000256" key="4">
    <source>
        <dbReference type="ARBA" id="ARBA00022777"/>
    </source>
</evidence>
<name>A0A5P9QAC9_9MICO</name>
<feature type="domain" description="Carbohydrate kinase PfkB" evidence="7">
    <location>
        <begin position="12"/>
        <end position="288"/>
    </location>
</feature>
<dbReference type="OrthoDB" id="9801219at2"/>